<feature type="coiled-coil region" evidence="1">
    <location>
        <begin position="578"/>
        <end position="612"/>
    </location>
</feature>
<feature type="region of interest" description="Disordered" evidence="2">
    <location>
        <begin position="1"/>
        <end position="42"/>
    </location>
</feature>
<sequence>MTTDHSASEAAETFPAESCTDKDPEASQDSAKSSTEDSSTSSATPTFAFAVWKAELELMLQRESEALHESVQSLQSDFDDRSQFIRGDFAWRKQITAFHDRLQDVLTNQLNDLATSVSKHAAQVAESLAQTLAKVERDGQRAVHQQEQKGEAAVRRVRTASAKEVERVARLEKCLRLEEARQATAILAERERQLTEEHNARESHLQALLGDMRASNDSLEALNTQLLEAVRTSRSELQQLRNTLVRSMSRPKARVSSLSHSESRNADNVSRSCGDKSSKNSTSRDSEGFPFTANELLLVPQLRQSLKEATQTVEKLKARVSELESTWESDKQRLRDTQLALAQADNEKAKATKLLGEARLALIDNDKKLVEAANENARLQGKLDTLQALAQGREQALVDSQRLEDATRDQLAALMNRLERVTNIEVRWCEFEHAVNKWRETQKESNAQSSETSGTRSLERVVESFLSLETREVATPITLLTSLETQKELEIRLQYEFERRFGQQLNVRISHERRHVLQRLESLCAAEAKDKQERPQHKRQSVSRTISLESDYSRLKRLMKGAYDQLGICVGPWSETDLDGLHARLEALKSQVQTLENKLEAAANRAESQRVSLVRAELAQQEKDLLLAELTSRFRQLRSAQVAWENPQQVQLQHRQPIVRKPLTVYGIPQPMVQKTRLQALTQLSVRSRPTSAAACLESVAHQSPCRVSHAPPSRLGSRSASNRTIFDLQRKSKDKRVEEVEEHVCSVLKSALMRSEMENQLEDAVGSDGVLEILHRRRHRK</sequence>
<reference evidence="3 4" key="1">
    <citation type="submission" date="2013-11" db="EMBL/GenBank/DDBJ databases">
        <title>The Genome Sequence of Phytophthora parasitica P1976.</title>
        <authorList>
            <consortium name="The Broad Institute Genomics Platform"/>
            <person name="Russ C."/>
            <person name="Tyler B."/>
            <person name="Panabieres F."/>
            <person name="Shan W."/>
            <person name="Tripathy S."/>
            <person name="Grunwald N."/>
            <person name="Machado M."/>
            <person name="Johnson C.S."/>
            <person name="Walker B."/>
            <person name="Young S."/>
            <person name="Zeng Q."/>
            <person name="Gargeya S."/>
            <person name="Fitzgerald M."/>
            <person name="Haas B."/>
            <person name="Abouelleil A."/>
            <person name="Allen A.W."/>
            <person name="Alvarado L."/>
            <person name="Arachchi H.M."/>
            <person name="Berlin A.M."/>
            <person name="Chapman S.B."/>
            <person name="Gainer-Dewar J."/>
            <person name="Goldberg J."/>
            <person name="Griggs A."/>
            <person name="Gujja S."/>
            <person name="Hansen M."/>
            <person name="Howarth C."/>
            <person name="Imamovic A."/>
            <person name="Ireland A."/>
            <person name="Larimer J."/>
            <person name="McCowan C."/>
            <person name="Murphy C."/>
            <person name="Pearson M."/>
            <person name="Poon T.W."/>
            <person name="Priest M."/>
            <person name="Roberts A."/>
            <person name="Saif S."/>
            <person name="Shea T."/>
            <person name="Sisk P."/>
            <person name="Sykes S."/>
            <person name="Wortman J."/>
            <person name="Nusbaum C."/>
            <person name="Birren B."/>
        </authorList>
    </citation>
    <scope>NUCLEOTIDE SEQUENCE [LARGE SCALE GENOMIC DNA]</scope>
    <source>
        <strain evidence="3 4">P1976</strain>
    </source>
</reference>
<dbReference type="EMBL" id="ANJA01003730">
    <property type="protein sequence ID" value="ETO61731.1"/>
    <property type="molecule type" value="Genomic_DNA"/>
</dbReference>
<feature type="compositionally biased region" description="Basic and acidic residues" evidence="2">
    <location>
        <begin position="273"/>
        <end position="287"/>
    </location>
</feature>
<feature type="compositionally biased region" description="Polar residues" evidence="2">
    <location>
        <begin position="256"/>
        <end position="271"/>
    </location>
</feature>
<evidence type="ECO:0000256" key="1">
    <source>
        <dbReference type="SAM" id="Coils"/>
    </source>
</evidence>
<accession>A0A080Z520</accession>
<dbReference type="Proteomes" id="UP000028582">
    <property type="component" value="Unassembled WGS sequence"/>
</dbReference>
<evidence type="ECO:0000313" key="3">
    <source>
        <dbReference type="EMBL" id="ETO61731.1"/>
    </source>
</evidence>
<dbReference type="OrthoDB" id="78632at2759"/>
<proteinExistence type="predicted"/>
<feature type="compositionally biased region" description="Low complexity" evidence="2">
    <location>
        <begin position="27"/>
        <end position="42"/>
    </location>
</feature>
<protein>
    <submittedName>
        <fullName evidence="3">Uncharacterized protein</fullName>
    </submittedName>
</protein>
<organism evidence="3 4">
    <name type="scientific">Phytophthora nicotianae P1976</name>
    <dbReference type="NCBI Taxonomy" id="1317066"/>
    <lineage>
        <taxon>Eukaryota</taxon>
        <taxon>Sar</taxon>
        <taxon>Stramenopiles</taxon>
        <taxon>Oomycota</taxon>
        <taxon>Peronosporomycetes</taxon>
        <taxon>Peronosporales</taxon>
        <taxon>Peronosporaceae</taxon>
        <taxon>Phytophthora</taxon>
    </lineage>
</organism>
<name>A0A080Z520_PHYNI</name>
<dbReference type="AlphaFoldDB" id="A0A080Z520"/>
<gene>
    <name evidence="3" type="ORF">F444_20292</name>
</gene>
<comment type="caution">
    <text evidence="3">The sequence shown here is derived from an EMBL/GenBank/DDBJ whole genome shotgun (WGS) entry which is preliminary data.</text>
</comment>
<evidence type="ECO:0000313" key="4">
    <source>
        <dbReference type="Proteomes" id="UP000028582"/>
    </source>
</evidence>
<feature type="region of interest" description="Disordered" evidence="2">
    <location>
        <begin position="242"/>
        <end position="287"/>
    </location>
</feature>
<keyword evidence="1" id="KW-0175">Coiled coil</keyword>
<evidence type="ECO:0000256" key="2">
    <source>
        <dbReference type="SAM" id="MobiDB-lite"/>
    </source>
</evidence>
<feature type="coiled-coil region" evidence="1">
    <location>
        <begin position="299"/>
        <end position="389"/>
    </location>
</feature>